<evidence type="ECO:0000256" key="1">
    <source>
        <dbReference type="ARBA" id="ARBA00009865"/>
    </source>
</evidence>
<evidence type="ECO:0000256" key="2">
    <source>
        <dbReference type="ARBA" id="ARBA00022801"/>
    </source>
</evidence>
<dbReference type="EMBL" id="BJYJ01000020">
    <property type="protein sequence ID" value="GEN77230.1"/>
    <property type="molecule type" value="Genomic_DNA"/>
</dbReference>
<dbReference type="CDD" id="cd18825">
    <property type="entry name" value="GH43_CtGH43-like"/>
    <property type="match status" value="1"/>
</dbReference>
<dbReference type="GO" id="GO:0005975">
    <property type="term" value="P:carbohydrate metabolic process"/>
    <property type="evidence" value="ECO:0007669"/>
    <property type="project" value="InterPro"/>
</dbReference>
<keyword evidence="3 4" id="KW-0326">Glycosidase</keyword>
<dbReference type="Pfam" id="PF04616">
    <property type="entry name" value="Glyco_hydro_43"/>
    <property type="match status" value="1"/>
</dbReference>
<keyword evidence="2 4" id="KW-0378">Hydrolase</keyword>
<dbReference type="InterPro" id="IPR023296">
    <property type="entry name" value="Glyco_hydro_beta-prop_sf"/>
</dbReference>
<evidence type="ECO:0008006" key="7">
    <source>
        <dbReference type="Google" id="ProtNLM"/>
    </source>
</evidence>
<keyword evidence="6" id="KW-1185">Reference proteome</keyword>
<proteinExistence type="inferred from homology"/>
<gene>
    <name evidence="5" type="ORF">CHA01nite_29700</name>
</gene>
<organism evidence="5 6">
    <name type="scientific">Chryseobacterium hagamense</name>
    <dbReference type="NCBI Taxonomy" id="395935"/>
    <lineage>
        <taxon>Bacteria</taxon>
        <taxon>Pseudomonadati</taxon>
        <taxon>Bacteroidota</taxon>
        <taxon>Flavobacteriia</taxon>
        <taxon>Flavobacteriales</taxon>
        <taxon>Weeksellaceae</taxon>
        <taxon>Chryseobacterium group</taxon>
        <taxon>Chryseobacterium</taxon>
    </lineage>
</organism>
<evidence type="ECO:0000313" key="6">
    <source>
        <dbReference type="Proteomes" id="UP000321863"/>
    </source>
</evidence>
<evidence type="ECO:0000256" key="4">
    <source>
        <dbReference type="RuleBase" id="RU361187"/>
    </source>
</evidence>
<dbReference type="Proteomes" id="UP000321863">
    <property type="component" value="Unassembled WGS sequence"/>
</dbReference>
<dbReference type="Gene3D" id="2.115.10.20">
    <property type="entry name" value="Glycosyl hydrolase domain, family 43"/>
    <property type="match status" value="1"/>
</dbReference>
<dbReference type="PANTHER" id="PTHR22925:SF3">
    <property type="entry name" value="GLYCOSYL HYDROLASE FAMILY PROTEIN 43"/>
    <property type="match status" value="1"/>
</dbReference>
<sequence length="359" mass="41377">MISIWSWLHAQEIHPGEIWKDTRGNPINAHGGGILFHNNTYYWYGEHKDKTNDARVGVTCYSSKDLYTRKYEGVALAVSSDPESEIVSGCIIERPKVIYNKKNKEYVMWFHLELKDQGYKAAKTAVAVSKTPQGPFVYIKSHNPNAGQWPLGFREEWKHKKIIEKDLKGWTPEWEKEVQEGLYIRRDFKNGQMARDMTLFVDDNGKAYHIHSSEENMTLHISELTDDYKSFTGKYALIAAGGQNEAPALFKKDGIYYLITSGCTGWDPNAARSFRAKSIWGPWESLGNPAVGKDAETTFHSQSTYVLPVKGKKDAFIFMADRWRPKNPVDGRYIWLPVEFENGRPVIRWKDHWSLKDFK</sequence>
<protein>
    <recommendedName>
        <fullName evidence="7">Beta-glucanase</fullName>
    </recommendedName>
</protein>
<comment type="similarity">
    <text evidence="1 4">Belongs to the glycosyl hydrolase 43 family.</text>
</comment>
<comment type="caution">
    <text evidence="5">The sequence shown here is derived from an EMBL/GenBank/DDBJ whole genome shotgun (WGS) entry which is preliminary data.</text>
</comment>
<dbReference type="PANTHER" id="PTHR22925">
    <property type="entry name" value="GLYCOSYL HYDROLASE 43 FAMILY MEMBER"/>
    <property type="match status" value="1"/>
</dbReference>
<dbReference type="AlphaFoldDB" id="A0A511YPV1"/>
<dbReference type="GO" id="GO:0004553">
    <property type="term" value="F:hydrolase activity, hydrolyzing O-glycosyl compounds"/>
    <property type="evidence" value="ECO:0007669"/>
    <property type="project" value="InterPro"/>
</dbReference>
<dbReference type="SUPFAM" id="SSF75005">
    <property type="entry name" value="Arabinanase/levansucrase/invertase"/>
    <property type="match status" value="1"/>
</dbReference>
<dbReference type="InterPro" id="IPR006710">
    <property type="entry name" value="Glyco_hydro_43"/>
</dbReference>
<reference evidence="5 6" key="1">
    <citation type="submission" date="2019-07" db="EMBL/GenBank/DDBJ databases">
        <title>Whole genome shotgun sequence of Chryseobacterium hagamense NBRC 105253.</title>
        <authorList>
            <person name="Hosoyama A."/>
            <person name="Uohara A."/>
            <person name="Ohji S."/>
            <person name="Ichikawa N."/>
        </authorList>
    </citation>
    <scope>NUCLEOTIDE SEQUENCE [LARGE SCALE GENOMIC DNA]</scope>
    <source>
        <strain evidence="5 6">NBRC 105253</strain>
    </source>
</reference>
<accession>A0A511YPV1</accession>
<evidence type="ECO:0000313" key="5">
    <source>
        <dbReference type="EMBL" id="GEN77230.1"/>
    </source>
</evidence>
<name>A0A511YPV1_9FLAO</name>
<evidence type="ECO:0000256" key="3">
    <source>
        <dbReference type="ARBA" id="ARBA00023295"/>
    </source>
</evidence>